<reference evidence="1 2" key="1">
    <citation type="submission" date="2019-07" db="EMBL/GenBank/DDBJ databases">
        <title>Whole genome shotgun sequence of Nocardia ninae NBRC 108245.</title>
        <authorList>
            <person name="Hosoyama A."/>
            <person name="Uohara A."/>
            <person name="Ohji S."/>
            <person name="Ichikawa N."/>
        </authorList>
    </citation>
    <scope>NUCLEOTIDE SEQUENCE [LARGE SCALE GENOMIC DNA]</scope>
    <source>
        <strain evidence="1 2">NBRC 108245</strain>
    </source>
</reference>
<dbReference type="Pfam" id="PF13450">
    <property type="entry name" value="NAD_binding_8"/>
    <property type="match status" value="1"/>
</dbReference>
<protein>
    <recommendedName>
        <fullName evidence="3">Amine oxidase domain-containing protein</fullName>
    </recommendedName>
</protein>
<dbReference type="RefSeq" id="WP_147128167.1">
    <property type="nucleotide sequence ID" value="NZ_BJXA01000001.1"/>
</dbReference>
<comment type="caution">
    <text evidence="1">The sequence shown here is derived from an EMBL/GenBank/DDBJ whole genome shotgun (WGS) entry which is preliminary data.</text>
</comment>
<dbReference type="EMBL" id="BJXA01000001">
    <property type="protein sequence ID" value="GEM35879.1"/>
    <property type="molecule type" value="Genomic_DNA"/>
</dbReference>
<dbReference type="Proteomes" id="UP000321424">
    <property type="component" value="Unassembled WGS sequence"/>
</dbReference>
<name>A0A511M5I7_9NOCA</name>
<evidence type="ECO:0000313" key="1">
    <source>
        <dbReference type="EMBL" id="GEM35879.1"/>
    </source>
</evidence>
<evidence type="ECO:0000313" key="2">
    <source>
        <dbReference type="Proteomes" id="UP000321424"/>
    </source>
</evidence>
<evidence type="ECO:0008006" key="3">
    <source>
        <dbReference type="Google" id="ProtNLM"/>
    </source>
</evidence>
<accession>A0A511M5I7</accession>
<sequence>MDLAAPVCIVGAGQSGILTAAKLRELGFENIDILEAGSEVGGYAQTVEVEGEIYDFQAHLVAQQDFGADMAGTAIHELMRRHPVRTQPEALYFVGRSESGKPQLAVPPHFPPLFRTLTPEQAVDQLIEAWTILEQAIRNRTAPGPGGLAFDRIPGETWETYRARHAPLVGEILQGLVIYANMRRPRQPAETIININAHICGHVSQLAKLMLSLYPSEKQALLARMPPSLVAQLGSRRPVSVSFPQGFVRFLRQVLDDHRLDVTVNSRVTGIEPVPAEGARVTYAVDGESRSAIYSRVLVTARAAQIREIFPAGEIHELFAEQNCPRAWTRSYLIRVPEELIAFPRRPDSPEPLGFWVIDPYGSYTDTDPEQARHRITAANKQHPGPYWVCFSNSDTSISDAQAWSLAKESLFLFPDPQLVAETIAEWPAYPSAAAVRAGWFDRIADIQGRHGIYFVGEILSGPTAECISSFIWDVIPRWFGSLADNQ</sequence>
<proteinExistence type="predicted"/>
<keyword evidence="2" id="KW-1185">Reference proteome</keyword>
<dbReference type="AlphaFoldDB" id="A0A511M5I7"/>
<dbReference type="Gene3D" id="3.50.50.60">
    <property type="entry name" value="FAD/NAD(P)-binding domain"/>
    <property type="match status" value="2"/>
</dbReference>
<dbReference type="OrthoDB" id="4496419at2"/>
<dbReference type="SUPFAM" id="SSF51905">
    <property type="entry name" value="FAD/NAD(P)-binding domain"/>
    <property type="match status" value="1"/>
</dbReference>
<dbReference type="InterPro" id="IPR036188">
    <property type="entry name" value="FAD/NAD-bd_sf"/>
</dbReference>
<organism evidence="1 2">
    <name type="scientific">Nocardia ninae NBRC 108245</name>
    <dbReference type="NCBI Taxonomy" id="1210091"/>
    <lineage>
        <taxon>Bacteria</taxon>
        <taxon>Bacillati</taxon>
        <taxon>Actinomycetota</taxon>
        <taxon>Actinomycetes</taxon>
        <taxon>Mycobacteriales</taxon>
        <taxon>Nocardiaceae</taxon>
        <taxon>Nocardia</taxon>
    </lineage>
</organism>
<gene>
    <name evidence="1" type="ORF">NN4_03980</name>
</gene>